<name>A0A060T6C3_BLAAD</name>
<feature type="region of interest" description="Disordered" evidence="1">
    <location>
        <begin position="147"/>
        <end position="189"/>
    </location>
</feature>
<evidence type="ECO:0000313" key="2">
    <source>
        <dbReference type="EMBL" id="CDP36344.1"/>
    </source>
</evidence>
<proteinExistence type="predicted"/>
<reference evidence="2" key="1">
    <citation type="submission" date="2014-02" db="EMBL/GenBank/DDBJ databases">
        <authorList>
            <person name="Genoscope - CEA"/>
        </authorList>
    </citation>
    <scope>NUCLEOTIDE SEQUENCE</scope>
    <source>
        <strain evidence="2">LS3</strain>
    </source>
</reference>
<protein>
    <submittedName>
        <fullName evidence="2">ARAD1B10846p</fullName>
    </submittedName>
</protein>
<organism evidence="2">
    <name type="scientific">Blastobotrys adeninivorans</name>
    <name type="common">Yeast</name>
    <name type="synonym">Arxula adeninivorans</name>
    <dbReference type="NCBI Taxonomy" id="409370"/>
    <lineage>
        <taxon>Eukaryota</taxon>
        <taxon>Fungi</taxon>
        <taxon>Dikarya</taxon>
        <taxon>Ascomycota</taxon>
        <taxon>Saccharomycotina</taxon>
        <taxon>Dipodascomycetes</taxon>
        <taxon>Dipodascales</taxon>
        <taxon>Trichomonascaceae</taxon>
        <taxon>Blastobotrys</taxon>
    </lineage>
</organism>
<evidence type="ECO:0000256" key="1">
    <source>
        <dbReference type="SAM" id="MobiDB-lite"/>
    </source>
</evidence>
<dbReference type="AlphaFoldDB" id="A0A060T6C3"/>
<feature type="compositionally biased region" description="Acidic residues" evidence="1">
    <location>
        <begin position="172"/>
        <end position="189"/>
    </location>
</feature>
<dbReference type="EMBL" id="HG937692">
    <property type="protein sequence ID" value="CDP36344.1"/>
    <property type="molecule type" value="Genomic_DNA"/>
</dbReference>
<accession>A0A060T6C3</accession>
<gene>
    <name evidence="2" type="ORF">GNLVRS02_ARAD1B10846g</name>
</gene>
<reference evidence="2" key="2">
    <citation type="submission" date="2014-06" db="EMBL/GenBank/DDBJ databases">
        <title>The complete genome of Blastobotrys (Arxula) adeninivorans LS3 - a yeast of biotechnological interest.</title>
        <authorList>
            <person name="Kunze G."/>
            <person name="Gaillardin C."/>
            <person name="Czernicka M."/>
            <person name="Durrens P."/>
            <person name="Martin T."/>
            <person name="Boer E."/>
            <person name="Gabaldon T."/>
            <person name="Cruz J."/>
            <person name="Talla E."/>
            <person name="Marck C."/>
            <person name="Goffeau A."/>
            <person name="Barbe V."/>
            <person name="Baret P."/>
            <person name="Baronian K."/>
            <person name="Beier S."/>
            <person name="Bleykasten C."/>
            <person name="Bode R."/>
            <person name="Casaregola S."/>
            <person name="Despons L."/>
            <person name="Fairhead C."/>
            <person name="Giersberg M."/>
            <person name="Gierski P."/>
            <person name="Hahnel U."/>
            <person name="Hartmann A."/>
            <person name="Jankowska D."/>
            <person name="Jubin C."/>
            <person name="Jung P."/>
            <person name="Lafontaine I."/>
            <person name="Leh-Louis V."/>
            <person name="Lemaire M."/>
            <person name="Marcet-Houben M."/>
            <person name="Mascher M."/>
            <person name="Morel G."/>
            <person name="Richard G.-F."/>
            <person name="Riechen J."/>
            <person name="Sacerdot C."/>
            <person name="Sarkar A."/>
            <person name="Savel G."/>
            <person name="Schacherer J."/>
            <person name="Sherman D."/>
            <person name="Straub M.-L."/>
            <person name="Stein N."/>
            <person name="Thierry A."/>
            <person name="Trautwein-Schult A."/>
            <person name="Westhof E."/>
            <person name="Worch S."/>
            <person name="Dujon B."/>
            <person name="Souciet J.-L."/>
            <person name="Wincker P."/>
            <person name="Scholz U."/>
            <person name="Neuveglise N."/>
        </authorList>
    </citation>
    <scope>NUCLEOTIDE SEQUENCE</scope>
    <source>
        <strain evidence="2">LS3</strain>
    </source>
</reference>
<sequence>MIPPEIERGRIGEALKAIKTGQGETVLSTYAKHRVSSVPLGHIWDSRSAFPVVREIGTIDEAVETAQMLARIGDLVFEKVQNESSGCYRQTDDDTWFYMEDSTPVRILFVYEEDQWKFMAMFSVSGQGGAETPLQLWGDSVEKAHELFNSGKDDGSNESDSSDDYWGRYNASDDEEEEDQLPNDNEVDEDDHYKMYDQVETAVQGDSIYPEPVPELSQNSNDWTSEVQQLMEKYSLQSADDSELRHSVLQLYARHRDGGHSKEQFLKTVLQVLGDL</sequence>